<evidence type="ECO:0000256" key="5">
    <source>
        <dbReference type="ARBA" id="ARBA00022989"/>
    </source>
</evidence>
<evidence type="ECO:0000313" key="11">
    <source>
        <dbReference type="EMBL" id="KAG9232383.1"/>
    </source>
</evidence>
<evidence type="ECO:0000256" key="1">
    <source>
        <dbReference type="ARBA" id="ARBA00004141"/>
    </source>
</evidence>
<feature type="transmembrane region" description="Helical" evidence="9">
    <location>
        <begin position="20"/>
        <end position="45"/>
    </location>
</feature>
<feature type="domain" description="Major facilitator superfamily (MFS) profile" evidence="10">
    <location>
        <begin position="21"/>
        <end position="464"/>
    </location>
</feature>
<evidence type="ECO:0000256" key="9">
    <source>
        <dbReference type="SAM" id="Phobius"/>
    </source>
</evidence>
<dbReference type="Pfam" id="PF00083">
    <property type="entry name" value="Sugar_tr"/>
    <property type="match status" value="1"/>
</dbReference>
<dbReference type="PANTHER" id="PTHR48022:SF14">
    <property type="entry name" value="MAJOR FACILITATOR SUPERFAMILY (MFS) PROFILE DOMAIN-CONTAINING PROTEIN-RELATED"/>
    <property type="match status" value="1"/>
</dbReference>
<dbReference type="InterPro" id="IPR020846">
    <property type="entry name" value="MFS_dom"/>
</dbReference>
<dbReference type="EMBL" id="MU251551">
    <property type="protein sequence ID" value="KAG9232383.1"/>
    <property type="molecule type" value="Genomic_DNA"/>
</dbReference>
<feature type="transmembrane region" description="Helical" evidence="9">
    <location>
        <begin position="115"/>
        <end position="140"/>
    </location>
</feature>
<feature type="compositionally biased region" description="Basic and acidic residues" evidence="8">
    <location>
        <begin position="495"/>
        <end position="512"/>
    </location>
</feature>
<gene>
    <name evidence="11" type="ORF">BJ875DRAFT_535969</name>
</gene>
<dbReference type="PRINTS" id="PR00171">
    <property type="entry name" value="SUGRTRNSPORT"/>
</dbReference>
<dbReference type="Gene3D" id="1.20.1250.20">
    <property type="entry name" value="MFS general substrate transporter like domains"/>
    <property type="match status" value="1"/>
</dbReference>
<organism evidence="11 12">
    <name type="scientific">Amylocarpus encephaloides</name>
    <dbReference type="NCBI Taxonomy" id="45428"/>
    <lineage>
        <taxon>Eukaryota</taxon>
        <taxon>Fungi</taxon>
        <taxon>Dikarya</taxon>
        <taxon>Ascomycota</taxon>
        <taxon>Pezizomycotina</taxon>
        <taxon>Leotiomycetes</taxon>
        <taxon>Helotiales</taxon>
        <taxon>Helotiales incertae sedis</taxon>
        <taxon>Amylocarpus</taxon>
    </lineage>
</organism>
<dbReference type="PANTHER" id="PTHR48022">
    <property type="entry name" value="PLASTIDIC GLUCOSE TRANSPORTER 4"/>
    <property type="match status" value="1"/>
</dbReference>
<feature type="transmembrane region" description="Helical" evidence="9">
    <location>
        <begin position="343"/>
        <end position="364"/>
    </location>
</feature>
<keyword evidence="12" id="KW-1185">Reference proteome</keyword>
<feature type="transmembrane region" description="Helical" evidence="9">
    <location>
        <begin position="376"/>
        <end position="399"/>
    </location>
</feature>
<dbReference type="InterPro" id="IPR050360">
    <property type="entry name" value="MFS_Sugar_Transporters"/>
</dbReference>
<evidence type="ECO:0000313" key="12">
    <source>
        <dbReference type="Proteomes" id="UP000824998"/>
    </source>
</evidence>
<comment type="subcellular location">
    <subcellularLocation>
        <location evidence="1">Membrane</location>
        <topology evidence="1">Multi-pass membrane protein</topology>
    </subcellularLocation>
</comment>
<accession>A0A9P7YG46</accession>
<feature type="transmembrane region" description="Helical" evidence="9">
    <location>
        <begin position="152"/>
        <end position="173"/>
    </location>
</feature>
<keyword evidence="4 9" id="KW-0812">Transmembrane</keyword>
<protein>
    <submittedName>
        <fullName evidence="11">General substrate transporter</fullName>
    </submittedName>
</protein>
<dbReference type="Proteomes" id="UP000824998">
    <property type="component" value="Unassembled WGS sequence"/>
</dbReference>
<dbReference type="PROSITE" id="PS50850">
    <property type="entry name" value="MFS"/>
    <property type="match status" value="1"/>
</dbReference>
<dbReference type="NCBIfam" id="TIGR00879">
    <property type="entry name" value="SP"/>
    <property type="match status" value="1"/>
</dbReference>
<name>A0A9P7YG46_9HELO</name>
<evidence type="ECO:0000256" key="2">
    <source>
        <dbReference type="ARBA" id="ARBA00010992"/>
    </source>
</evidence>
<feature type="transmembrane region" description="Helical" evidence="9">
    <location>
        <begin position="185"/>
        <end position="208"/>
    </location>
</feature>
<reference evidence="11" key="1">
    <citation type="journal article" date="2021" name="IMA Fungus">
        <title>Genomic characterization of three marine fungi, including Emericellopsis atlantica sp. nov. with signatures of a generalist lifestyle and marine biomass degradation.</title>
        <authorList>
            <person name="Hagestad O.C."/>
            <person name="Hou L."/>
            <person name="Andersen J.H."/>
            <person name="Hansen E.H."/>
            <person name="Altermark B."/>
            <person name="Li C."/>
            <person name="Kuhnert E."/>
            <person name="Cox R.J."/>
            <person name="Crous P.W."/>
            <person name="Spatafora J.W."/>
            <person name="Lail K."/>
            <person name="Amirebrahimi M."/>
            <person name="Lipzen A."/>
            <person name="Pangilinan J."/>
            <person name="Andreopoulos W."/>
            <person name="Hayes R.D."/>
            <person name="Ng V."/>
            <person name="Grigoriev I.V."/>
            <person name="Jackson S.A."/>
            <person name="Sutton T.D.S."/>
            <person name="Dobson A.D.W."/>
            <person name="Rama T."/>
        </authorList>
    </citation>
    <scope>NUCLEOTIDE SEQUENCE</scope>
    <source>
        <strain evidence="11">TRa018bII</strain>
    </source>
</reference>
<evidence type="ECO:0000256" key="3">
    <source>
        <dbReference type="ARBA" id="ARBA00022448"/>
    </source>
</evidence>
<keyword evidence="6 9" id="KW-0472">Membrane</keyword>
<proteinExistence type="inferred from homology"/>
<dbReference type="InterPro" id="IPR003663">
    <property type="entry name" value="Sugar/inositol_transpt"/>
</dbReference>
<feature type="transmembrane region" description="Helical" evidence="9">
    <location>
        <begin position="90"/>
        <end position="109"/>
    </location>
</feature>
<dbReference type="InterPro" id="IPR036259">
    <property type="entry name" value="MFS_trans_sf"/>
</dbReference>
<feature type="transmembrane region" description="Helical" evidence="9">
    <location>
        <begin position="57"/>
        <end position="78"/>
    </location>
</feature>
<feature type="transmembrane region" description="Helical" evidence="9">
    <location>
        <begin position="411"/>
        <end position="430"/>
    </location>
</feature>
<evidence type="ECO:0000256" key="6">
    <source>
        <dbReference type="ARBA" id="ARBA00023136"/>
    </source>
</evidence>
<dbReference type="InterPro" id="IPR005828">
    <property type="entry name" value="MFS_sugar_transport-like"/>
</dbReference>
<evidence type="ECO:0000256" key="8">
    <source>
        <dbReference type="SAM" id="MobiDB-lite"/>
    </source>
</evidence>
<keyword evidence="3 7" id="KW-0813">Transport</keyword>
<dbReference type="GO" id="GO:0005351">
    <property type="term" value="F:carbohydrate:proton symporter activity"/>
    <property type="evidence" value="ECO:0007669"/>
    <property type="project" value="TreeGrafter"/>
</dbReference>
<dbReference type="FunFam" id="1.20.1250.20:FF:000134">
    <property type="entry name" value="MFS sugar transporter protein"/>
    <property type="match status" value="1"/>
</dbReference>
<evidence type="ECO:0000256" key="7">
    <source>
        <dbReference type="RuleBase" id="RU003346"/>
    </source>
</evidence>
<evidence type="ECO:0000256" key="4">
    <source>
        <dbReference type="ARBA" id="ARBA00022692"/>
    </source>
</evidence>
<evidence type="ECO:0000259" key="10">
    <source>
        <dbReference type="PROSITE" id="PS50850"/>
    </source>
</evidence>
<comment type="caution">
    <text evidence="11">The sequence shown here is derived from an EMBL/GenBank/DDBJ whole genome shotgun (WGS) entry which is preliminary data.</text>
</comment>
<comment type="similarity">
    <text evidence="2 7">Belongs to the major facilitator superfamily. Sugar transporter (TC 2.A.1.1) family.</text>
</comment>
<keyword evidence="5 9" id="KW-1133">Transmembrane helix</keyword>
<dbReference type="GO" id="GO:0016020">
    <property type="term" value="C:membrane"/>
    <property type="evidence" value="ECO:0007669"/>
    <property type="project" value="UniProtKB-SubCell"/>
</dbReference>
<dbReference type="AlphaFoldDB" id="A0A9P7YG46"/>
<dbReference type="OrthoDB" id="6612291at2759"/>
<dbReference type="SUPFAM" id="SSF103473">
    <property type="entry name" value="MFS general substrate transporter"/>
    <property type="match status" value="1"/>
</dbReference>
<feature type="transmembrane region" description="Helical" evidence="9">
    <location>
        <begin position="442"/>
        <end position="461"/>
    </location>
</feature>
<feature type="region of interest" description="Disordered" evidence="8">
    <location>
        <begin position="486"/>
        <end position="512"/>
    </location>
</feature>
<sequence length="512" mass="56892">MMLAVTKGLAPSRASLRLHVLCAFFGLASFLWGYNIGIMATIYVHPGFKKALHKPDASHTGLITAIYYLGTWTSYIFISHPVADRLGRRWAAAVGVFITCVGASLQASARGPNSYTMMIIGRIIAGFGVAIVSTSVPMYQSEIAPKEKRGRLVVMNHIGLIAGLAFAFWVGYWMSAWKTPKGNYYGWRLSVMIQYIPSLIFILGVNFCPETPRWLVEKGQIARAQESLAFLRDADPNSNIVTVELDEIQANVAQHRNTVEEKWTALFTHKPLFNRLWRAALLQFMAQMCGNTAMKYYLPTIFRSLGIEHRLTLMIGGIETTLKIGCTIIEMFLIDRIGRRTSLVVGCVVMGIALLINGALPLAYPKNKNIVSDYTCIVFIFFYTFGYSIGFGPAAWVYGAEIFPQNVRARGLNFAASGGAIGSIIAAQTWPVGMDTIGSKTYFIFMCINFVSAFIIIFFYPETKRRSLEDMDGLFGNYKPGRRDQQALVEDDGSDVGREHVIVQGKRSNDSS</sequence>